<evidence type="ECO:0008006" key="2">
    <source>
        <dbReference type="Google" id="ProtNLM"/>
    </source>
</evidence>
<name>A0A3S7UUS2_9BACT</name>
<protein>
    <recommendedName>
        <fullName evidence="2">DUF3396 domain-containing protein</fullName>
    </recommendedName>
</protein>
<dbReference type="InterPro" id="IPR021815">
    <property type="entry name" value="TsiV"/>
</dbReference>
<proteinExistence type="predicted"/>
<dbReference type="Pfam" id="PF11876">
    <property type="entry name" value="TsiV"/>
    <property type="match status" value="1"/>
</dbReference>
<sequence>MSGHYPRVRLRTRFGGYWIHEGLRLDFYMRRPHTQMARAVMRSMDTYLNAMGAENFAFYVDDEGDCQELDAEGWAFTRRHLLEDPWPRVILEEASTGAAERYKFEYYGNARIDDPEWRGSDREACVASFWLPTEYLEEHGPERVRSLALELAAPLPFCSGNVGMAFLGPNDVVGVTEEIRERCFRYPGMDIPDVASFSYNIGTRVRGPSWLTFLGQPVLGELGGVDALRARLHSPGTTVQDLDGGRAVVTLGEWPDAGDTEQGRTLPAYRELARVLEPWRYEGPQYDKDFTPEERRRWERRFLD</sequence>
<evidence type="ECO:0000313" key="1">
    <source>
        <dbReference type="EMBL" id="AYM52462.1"/>
    </source>
</evidence>
<accession>A0A3S7UUS2</accession>
<reference evidence="1" key="1">
    <citation type="journal article" date="2018" name="J. Ind. Microbiol. Biotechnol.">
        <title>Genome mining reveals uncommon alkylpyrones as type III PKS products from myxobacteria.</title>
        <authorList>
            <person name="Hug J.J."/>
            <person name="Panter F."/>
            <person name="Krug D."/>
            <person name="Muller R."/>
        </authorList>
    </citation>
    <scope>NUCLEOTIDE SEQUENCE</scope>
    <source>
        <strain evidence="1">MCy8375</strain>
    </source>
</reference>
<organism evidence="1">
    <name type="scientific">Archangium gephyra</name>
    <dbReference type="NCBI Taxonomy" id="48"/>
    <lineage>
        <taxon>Bacteria</taxon>
        <taxon>Pseudomonadati</taxon>
        <taxon>Myxococcota</taxon>
        <taxon>Myxococcia</taxon>
        <taxon>Myxococcales</taxon>
        <taxon>Cystobacterineae</taxon>
        <taxon>Archangiaceae</taxon>
        <taxon>Archangium</taxon>
    </lineage>
</organism>
<dbReference type="AlphaFoldDB" id="A0A3S7UUS2"/>
<dbReference type="EMBL" id="MH908875">
    <property type="protein sequence ID" value="AYM52462.1"/>
    <property type="molecule type" value="Genomic_DNA"/>
</dbReference>